<dbReference type="AlphaFoldDB" id="A0A914WKX2"/>
<protein>
    <submittedName>
        <fullName evidence="4">Uncharacterized protein</fullName>
    </submittedName>
</protein>
<feature type="region of interest" description="Disordered" evidence="1">
    <location>
        <begin position="43"/>
        <end position="64"/>
    </location>
</feature>
<organism evidence="3 4">
    <name type="scientific">Plectus sambesii</name>
    <dbReference type="NCBI Taxonomy" id="2011161"/>
    <lineage>
        <taxon>Eukaryota</taxon>
        <taxon>Metazoa</taxon>
        <taxon>Ecdysozoa</taxon>
        <taxon>Nematoda</taxon>
        <taxon>Chromadorea</taxon>
        <taxon>Plectida</taxon>
        <taxon>Plectina</taxon>
        <taxon>Plectoidea</taxon>
        <taxon>Plectidae</taxon>
        <taxon>Plectus</taxon>
    </lineage>
</organism>
<dbReference type="Proteomes" id="UP000887566">
    <property type="component" value="Unplaced"/>
</dbReference>
<feature type="compositionally biased region" description="Polar residues" evidence="1">
    <location>
        <begin position="48"/>
        <end position="64"/>
    </location>
</feature>
<evidence type="ECO:0000256" key="1">
    <source>
        <dbReference type="SAM" id="MobiDB-lite"/>
    </source>
</evidence>
<sequence>MKTILCLSLLLCVAGALLEDSESRDVNRPSSYHEFIKNQLKATKPKNKTLSTAPASSTSNDTALNQPLCWDSRLAGYVTSGLQLYPADMGRMAQYVLDQ</sequence>
<dbReference type="WBParaSite" id="PSAMB.scaffold446size50759.g5901.t1">
    <property type="protein sequence ID" value="PSAMB.scaffold446size50759.g5901.t1"/>
    <property type="gene ID" value="PSAMB.scaffold446size50759.g5901"/>
</dbReference>
<feature type="signal peptide" evidence="2">
    <location>
        <begin position="1"/>
        <end position="23"/>
    </location>
</feature>
<evidence type="ECO:0000256" key="2">
    <source>
        <dbReference type="SAM" id="SignalP"/>
    </source>
</evidence>
<name>A0A914WKX2_9BILA</name>
<evidence type="ECO:0000313" key="4">
    <source>
        <dbReference type="WBParaSite" id="PSAMB.scaffold446size50759.g5901.t1"/>
    </source>
</evidence>
<keyword evidence="2" id="KW-0732">Signal</keyword>
<accession>A0A914WKX2</accession>
<feature type="chain" id="PRO_5037448382" evidence="2">
    <location>
        <begin position="24"/>
        <end position="99"/>
    </location>
</feature>
<keyword evidence="3" id="KW-1185">Reference proteome</keyword>
<proteinExistence type="predicted"/>
<reference evidence="4" key="1">
    <citation type="submission" date="2022-11" db="UniProtKB">
        <authorList>
            <consortium name="WormBaseParasite"/>
        </authorList>
    </citation>
    <scope>IDENTIFICATION</scope>
</reference>
<evidence type="ECO:0000313" key="3">
    <source>
        <dbReference type="Proteomes" id="UP000887566"/>
    </source>
</evidence>